<dbReference type="Pfam" id="PF13508">
    <property type="entry name" value="Acetyltransf_7"/>
    <property type="match status" value="1"/>
</dbReference>
<dbReference type="PROSITE" id="PS51186">
    <property type="entry name" value="GNAT"/>
    <property type="match status" value="1"/>
</dbReference>
<dbReference type="SUPFAM" id="SSF55729">
    <property type="entry name" value="Acyl-CoA N-acyltransferases (Nat)"/>
    <property type="match status" value="1"/>
</dbReference>
<sequence>MTTIRPAAAADLPVVRTACALAYLENPLVRWALPDAATRADACAAWLGPSLERYLEAGRVDVLTVDGQVVAVAAWRLPGAPGATPSTLPSSAGVLAALVGRTHAAHVLGALGGAAALAPARPGPYLNYLAVHPSHQGRGFGGRLLRHGLSAHGDDAGTPWLATTDPRNVPFYQRHGFTTTGTHRLGDDGPRLAVLHGTTTRRPGCAARDGTTA</sequence>
<dbReference type="CDD" id="cd04301">
    <property type="entry name" value="NAT_SF"/>
    <property type="match status" value="1"/>
</dbReference>
<accession>A0ABQ4DK09</accession>
<evidence type="ECO:0000313" key="2">
    <source>
        <dbReference type="EMBL" id="GIG39691.1"/>
    </source>
</evidence>
<dbReference type="PANTHER" id="PTHR42791">
    <property type="entry name" value="GNAT FAMILY ACETYLTRANSFERASE"/>
    <property type="match status" value="1"/>
</dbReference>
<dbReference type="InterPro" id="IPR052523">
    <property type="entry name" value="Trichothecene_AcTrans"/>
</dbReference>
<dbReference type="PANTHER" id="PTHR42791:SF1">
    <property type="entry name" value="N-ACETYLTRANSFERASE DOMAIN-CONTAINING PROTEIN"/>
    <property type="match status" value="1"/>
</dbReference>
<evidence type="ECO:0000313" key="3">
    <source>
        <dbReference type="Proteomes" id="UP000614741"/>
    </source>
</evidence>
<dbReference type="EMBL" id="BONP01000006">
    <property type="protein sequence ID" value="GIG39691.1"/>
    <property type="molecule type" value="Genomic_DNA"/>
</dbReference>
<keyword evidence="3" id="KW-1185">Reference proteome</keyword>
<dbReference type="InterPro" id="IPR016181">
    <property type="entry name" value="Acyl_CoA_acyltransferase"/>
</dbReference>
<organism evidence="2 3">
    <name type="scientific">Cellulomonas phragmiteti</name>
    <dbReference type="NCBI Taxonomy" id="478780"/>
    <lineage>
        <taxon>Bacteria</taxon>
        <taxon>Bacillati</taxon>
        <taxon>Actinomycetota</taxon>
        <taxon>Actinomycetes</taxon>
        <taxon>Micrococcales</taxon>
        <taxon>Cellulomonadaceae</taxon>
        <taxon>Cellulomonas</taxon>
    </lineage>
</organism>
<feature type="domain" description="N-acetyltransferase" evidence="1">
    <location>
        <begin position="60"/>
        <end position="201"/>
    </location>
</feature>
<gene>
    <name evidence="2" type="ORF">Cph01nite_14530</name>
</gene>
<dbReference type="RefSeq" id="WP_203672741.1">
    <property type="nucleotide sequence ID" value="NZ_BONP01000006.1"/>
</dbReference>
<protein>
    <recommendedName>
        <fullName evidence="1">N-acetyltransferase domain-containing protein</fullName>
    </recommendedName>
</protein>
<dbReference type="InterPro" id="IPR000182">
    <property type="entry name" value="GNAT_dom"/>
</dbReference>
<comment type="caution">
    <text evidence="2">The sequence shown here is derived from an EMBL/GenBank/DDBJ whole genome shotgun (WGS) entry which is preliminary data.</text>
</comment>
<evidence type="ECO:0000259" key="1">
    <source>
        <dbReference type="PROSITE" id="PS51186"/>
    </source>
</evidence>
<dbReference type="Proteomes" id="UP000614741">
    <property type="component" value="Unassembled WGS sequence"/>
</dbReference>
<reference evidence="2 3" key="1">
    <citation type="submission" date="2021-01" db="EMBL/GenBank/DDBJ databases">
        <title>Whole genome shotgun sequence of Cellulomonas phragmiteti NBRC 110785.</title>
        <authorList>
            <person name="Komaki H."/>
            <person name="Tamura T."/>
        </authorList>
    </citation>
    <scope>NUCLEOTIDE SEQUENCE [LARGE SCALE GENOMIC DNA]</scope>
    <source>
        <strain evidence="2 3">NBRC 110785</strain>
    </source>
</reference>
<proteinExistence type="predicted"/>
<dbReference type="Gene3D" id="3.40.630.30">
    <property type="match status" value="1"/>
</dbReference>
<name>A0ABQ4DK09_9CELL</name>